<evidence type="ECO:0000313" key="2">
    <source>
        <dbReference type="Proteomes" id="UP000615446"/>
    </source>
</evidence>
<dbReference type="EMBL" id="BLAL01000215">
    <property type="protein sequence ID" value="GES92487.1"/>
    <property type="molecule type" value="Genomic_DNA"/>
</dbReference>
<comment type="caution">
    <text evidence="1">The sequence shown here is derived from an EMBL/GenBank/DDBJ whole genome shotgun (WGS) entry which is preliminary data.</text>
</comment>
<sequence length="91" mass="10808">MIKPHCSLIANLFFVNEKNEPIEVPKHITFEMLTSKNILRVIKVKRINNDEAFPIIVFCSYKMFWKDRLILKLGKENVHGLIFTEEFDEIK</sequence>
<dbReference type="OrthoDB" id="2353032at2759"/>
<proteinExistence type="predicted"/>
<dbReference type="Proteomes" id="UP000615446">
    <property type="component" value="Unassembled WGS sequence"/>
</dbReference>
<gene>
    <name evidence="1" type="ORF">RCL2_001926400</name>
</gene>
<dbReference type="AlphaFoldDB" id="A0A8H3LPJ8"/>
<name>A0A8H3LPJ8_9GLOM</name>
<organism evidence="1 2">
    <name type="scientific">Rhizophagus clarus</name>
    <dbReference type="NCBI Taxonomy" id="94130"/>
    <lineage>
        <taxon>Eukaryota</taxon>
        <taxon>Fungi</taxon>
        <taxon>Fungi incertae sedis</taxon>
        <taxon>Mucoromycota</taxon>
        <taxon>Glomeromycotina</taxon>
        <taxon>Glomeromycetes</taxon>
        <taxon>Glomerales</taxon>
        <taxon>Glomeraceae</taxon>
        <taxon>Rhizophagus</taxon>
    </lineage>
</organism>
<protein>
    <submittedName>
        <fullName evidence="1">Uncharacterized protein</fullName>
    </submittedName>
</protein>
<reference evidence="1" key="1">
    <citation type="submission" date="2019-10" db="EMBL/GenBank/DDBJ databases">
        <title>Conservation and host-specific expression of non-tandemly repeated heterogenous ribosome RNA gene in arbuscular mycorrhizal fungi.</title>
        <authorList>
            <person name="Maeda T."/>
            <person name="Kobayashi Y."/>
            <person name="Nakagawa T."/>
            <person name="Ezawa T."/>
            <person name="Yamaguchi K."/>
            <person name="Bino T."/>
            <person name="Nishimoto Y."/>
            <person name="Shigenobu S."/>
            <person name="Kawaguchi M."/>
        </authorList>
    </citation>
    <scope>NUCLEOTIDE SEQUENCE</scope>
    <source>
        <strain evidence="1">HR1</strain>
    </source>
</reference>
<accession>A0A8H3LPJ8</accession>
<evidence type="ECO:0000313" key="1">
    <source>
        <dbReference type="EMBL" id="GES92487.1"/>
    </source>
</evidence>